<dbReference type="AlphaFoldDB" id="A0A2T4U6S0"/>
<protein>
    <submittedName>
        <fullName evidence="1">Uncharacterized protein</fullName>
    </submittedName>
</protein>
<name>A0A2T4U6S0_9BACI</name>
<accession>A0A2T4U6S0</accession>
<comment type="caution">
    <text evidence="1">The sequence shown here is derived from an EMBL/GenBank/DDBJ whole genome shotgun (WGS) entry which is preliminary data.</text>
</comment>
<dbReference type="Proteomes" id="UP000240509">
    <property type="component" value="Unassembled WGS sequence"/>
</dbReference>
<proteinExistence type="predicted"/>
<reference evidence="1 2" key="1">
    <citation type="submission" date="2018-03" db="EMBL/GenBank/DDBJ databases">
        <title>Alkalicoccus saliphilus sp. nov., isolated from a mineral pool.</title>
        <authorList>
            <person name="Zhao B."/>
        </authorList>
    </citation>
    <scope>NUCLEOTIDE SEQUENCE [LARGE SCALE GENOMIC DNA]</scope>
    <source>
        <strain evidence="1 2">6AG</strain>
    </source>
</reference>
<evidence type="ECO:0000313" key="2">
    <source>
        <dbReference type="Proteomes" id="UP000240509"/>
    </source>
</evidence>
<dbReference type="OrthoDB" id="2981990at2"/>
<organism evidence="1 2">
    <name type="scientific">Alkalicoccus saliphilus</name>
    <dbReference type="NCBI Taxonomy" id="200989"/>
    <lineage>
        <taxon>Bacteria</taxon>
        <taxon>Bacillati</taxon>
        <taxon>Bacillota</taxon>
        <taxon>Bacilli</taxon>
        <taxon>Bacillales</taxon>
        <taxon>Bacillaceae</taxon>
        <taxon>Alkalicoccus</taxon>
    </lineage>
</organism>
<gene>
    <name evidence="1" type="ORF">C6Y45_07925</name>
</gene>
<keyword evidence="2" id="KW-1185">Reference proteome</keyword>
<dbReference type="EMBL" id="PZJJ01000010">
    <property type="protein sequence ID" value="PTL39098.1"/>
    <property type="molecule type" value="Genomic_DNA"/>
</dbReference>
<sequence>MDNSLMQMFISYRVSRNDQIYLEVNRVSLTVDDFIKFLKVEDYEKIAGRIMSLGVMINKETILAYLSGIADLYYSLAKPNRGAARQTAC</sequence>
<dbReference type="RefSeq" id="WP_107584699.1">
    <property type="nucleotide sequence ID" value="NZ_PZJJ01000010.1"/>
</dbReference>
<evidence type="ECO:0000313" key="1">
    <source>
        <dbReference type="EMBL" id="PTL39098.1"/>
    </source>
</evidence>